<dbReference type="Pfam" id="PF13002">
    <property type="entry name" value="LDB19"/>
    <property type="match status" value="1"/>
</dbReference>
<gene>
    <name evidence="3" type="primary">LDB19</name>
    <name evidence="3" type="ORF">FIM1_3217</name>
</gene>
<evidence type="ECO:0000259" key="2">
    <source>
        <dbReference type="Pfam" id="PF13002"/>
    </source>
</evidence>
<feature type="compositionally biased region" description="Low complexity" evidence="1">
    <location>
        <begin position="387"/>
        <end position="400"/>
    </location>
</feature>
<feature type="domain" description="LDB19 N-terminal" evidence="2">
    <location>
        <begin position="144"/>
        <end position="333"/>
    </location>
</feature>
<keyword evidence="4" id="KW-1185">Reference proteome</keyword>
<dbReference type="InterPro" id="IPR024391">
    <property type="entry name" value="LDB19_N"/>
</dbReference>
<protein>
    <submittedName>
        <fullName evidence="3">Protein LDB19</fullName>
    </submittedName>
</protein>
<sequence>MVLPLFGISKQSSNSSSAPSLQALDYTNHDDHPVELSINIESPPCVLYGSATESSGALLGGLLTVTINDGLEIEAPRSTPLTPVNSNQRKQLTNSLTTSLSHLSFSHNHGSNHSKSGDSLKRLGSMSNIVPSAKTVTTIKINSVELSLIQKVHYEKPFRPAQATFNSCTNCKTKMTEFHRWTIIDKPTEVKVGKHSFPFSHLIPGNLPATTHLGSNSHTTIKYELIAVVTYRHPFRGKGESSKRVLQLNLPIPITRSILRGSDKTSLRVFPPTELTANAVLPNVVYPKSTFSMELKLDGVCSENRRWRMRKLNWRIEEKVKVRAHGCQAHMSKLKQLEEKVKHDEERDRQLRKNTKPIKRSLDMGPQVKMTVNSSHDLVAQQLSRLNAQSSDSGNAASSNDILAPTASADGNLDEDHDTIPDTSNDFIHPNDDAMRQEILQQQQRLRQQQLEAELKHESALYTEEIRTIAHGDVKSGWKSDFSNGGTIELVTDIDCMKLNSGVTNPVNHTSTRKPFILPNQDNVNISCDIEDNSLGVYVSHVLFVEIIVAEEQLQTSQGTGTGSESGSRRGSVVSSSSKASVKPKNNADQRLAELSPMFADRENKPVPVIEPHNNDAGPRIVGVPTGAARVLRMQFRLTMTERSGLGISWDDEVPPAYQDIKALTPPSYDDADSSVHRMRGYNYYSDGPAASSSAAQTMDGAGAPSEVGSARNSTSTSLHQDDNTRNSSGGTGEYIRPPPALHHSASTSSNSANFPFTDLDHVMSIQGAEPGFNSALTPQTTRTINVPTISELLDTDRITQ</sequence>
<evidence type="ECO:0000313" key="3">
    <source>
        <dbReference type="EMBL" id="QGN16504.1"/>
    </source>
</evidence>
<feature type="region of interest" description="Disordered" evidence="1">
    <location>
        <begin position="387"/>
        <end position="430"/>
    </location>
</feature>
<evidence type="ECO:0000256" key="1">
    <source>
        <dbReference type="SAM" id="MobiDB-lite"/>
    </source>
</evidence>
<proteinExistence type="predicted"/>
<dbReference type="Gene3D" id="2.60.40.640">
    <property type="match status" value="1"/>
</dbReference>
<accession>A0ABX6EVW7</accession>
<evidence type="ECO:0000313" key="4">
    <source>
        <dbReference type="Proteomes" id="UP000422736"/>
    </source>
</evidence>
<dbReference type="InterPro" id="IPR050357">
    <property type="entry name" value="Arrestin_domain-protein"/>
</dbReference>
<feature type="compositionally biased region" description="Low complexity" evidence="1">
    <location>
        <begin position="555"/>
        <end position="578"/>
    </location>
</feature>
<feature type="compositionally biased region" description="Basic and acidic residues" evidence="1">
    <location>
        <begin position="340"/>
        <end position="351"/>
    </location>
</feature>
<reference evidence="3 4" key="1">
    <citation type="submission" date="2016-03" db="EMBL/GenBank/DDBJ databases">
        <title>How can Kluyveromyces marxianus grow so fast - potential evolutionary course in Saccharomyces Complex revealed by comparative genomics.</title>
        <authorList>
            <person name="Mo W."/>
            <person name="Lu W."/>
            <person name="Yang X."/>
            <person name="Qi J."/>
            <person name="Lv H."/>
        </authorList>
    </citation>
    <scope>NUCLEOTIDE SEQUENCE [LARGE SCALE GENOMIC DNA]</scope>
    <source>
        <strain evidence="3 4">FIM1</strain>
    </source>
</reference>
<dbReference type="PANTHER" id="PTHR11188">
    <property type="entry name" value="ARRESTIN DOMAIN CONTAINING PROTEIN"/>
    <property type="match status" value="1"/>
</dbReference>
<feature type="region of interest" description="Disordered" evidence="1">
    <location>
        <begin position="340"/>
        <end position="368"/>
    </location>
</feature>
<feature type="region of interest" description="Disordered" evidence="1">
    <location>
        <begin position="691"/>
        <end position="750"/>
    </location>
</feature>
<organism evidence="3 4">
    <name type="scientific">Kluyveromyces marxianus</name>
    <name type="common">Yeast</name>
    <name type="synonym">Candida kefyr</name>
    <dbReference type="NCBI Taxonomy" id="4911"/>
    <lineage>
        <taxon>Eukaryota</taxon>
        <taxon>Fungi</taxon>
        <taxon>Dikarya</taxon>
        <taxon>Ascomycota</taxon>
        <taxon>Saccharomycotina</taxon>
        <taxon>Saccharomycetes</taxon>
        <taxon>Saccharomycetales</taxon>
        <taxon>Saccharomycetaceae</taxon>
        <taxon>Kluyveromyces</taxon>
    </lineage>
</organism>
<dbReference type="Proteomes" id="UP000422736">
    <property type="component" value="Chromosome 5"/>
</dbReference>
<reference evidence="3 4" key="2">
    <citation type="submission" date="2019-11" db="EMBL/GenBank/DDBJ databases">
        <authorList>
            <person name="Lu H."/>
        </authorList>
    </citation>
    <scope>NUCLEOTIDE SEQUENCE [LARGE SCALE GENOMIC DNA]</scope>
    <source>
        <strain evidence="3 4">FIM1</strain>
    </source>
</reference>
<name>A0ABX6EVW7_KLUMA</name>
<dbReference type="InterPro" id="IPR014752">
    <property type="entry name" value="Arrestin-like_C"/>
</dbReference>
<feature type="region of interest" description="Disordered" evidence="1">
    <location>
        <begin position="555"/>
        <end position="589"/>
    </location>
</feature>
<dbReference type="PANTHER" id="PTHR11188:SF76">
    <property type="entry name" value="PROTEIN LDB19"/>
    <property type="match status" value="1"/>
</dbReference>
<dbReference type="EMBL" id="CP015058">
    <property type="protein sequence ID" value="QGN16504.1"/>
    <property type="molecule type" value="Genomic_DNA"/>
</dbReference>